<accession>A0ABD1XG01</accession>
<dbReference type="Proteomes" id="UP001605036">
    <property type="component" value="Unassembled WGS sequence"/>
</dbReference>
<organism evidence="2 3">
    <name type="scientific">Riccia fluitans</name>
    <dbReference type="NCBI Taxonomy" id="41844"/>
    <lineage>
        <taxon>Eukaryota</taxon>
        <taxon>Viridiplantae</taxon>
        <taxon>Streptophyta</taxon>
        <taxon>Embryophyta</taxon>
        <taxon>Marchantiophyta</taxon>
        <taxon>Marchantiopsida</taxon>
        <taxon>Marchantiidae</taxon>
        <taxon>Marchantiales</taxon>
        <taxon>Ricciaceae</taxon>
        <taxon>Riccia</taxon>
    </lineage>
</organism>
<sequence length="118" mass="13107">MESFSKGESTGKDKAIGNRDETIAGDKKEEPVVIKEVGESSVVKDTPRNKGETYPKVSQVKVEHILDRGASSEVVTSQEMENAMKEAWEELHHPKKEMTELTPTMYQAHNTSCLADIS</sequence>
<proteinExistence type="predicted"/>
<keyword evidence="3" id="KW-1185">Reference proteome</keyword>
<evidence type="ECO:0000256" key="1">
    <source>
        <dbReference type="SAM" id="MobiDB-lite"/>
    </source>
</evidence>
<feature type="region of interest" description="Disordered" evidence="1">
    <location>
        <begin position="1"/>
        <end position="56"/>
    </location>
</feature>
<evidence type="ECO:0000313" key="2">
    <source>
        <dbReference type="EMBL" id="KAL2607882.1"/>
    </source>
</evidence>
<protein>
    <submittedName>
        <fullName evidence="2">Uncharacterized protein</fullName>
    </submittedName>
</protein>
<feature type="compositionally biased region" description="Basic and acidic residues" evidence="1">
    <location>
        <begin position="9"/>
        <end position="38"/>
    </location>
</feature>
<name>A0ABD1XG01_9MARC</name>
<reference evidence="2 3" key="1">
    <citation type="submission" date="2024-09" db="EMBL/GenBank/DDBJ databases">
        <title>Chromosome-scale assembly of Riccia fluitans.</title>
        <authorList>
            <person name="Paukszto L."/>
            <person name="Sawicki J."/>
            <person name="Karawczyk K."/>
            <person name="Piernik-Szablinska J."/>
            <person name="Szczecinska M."/>
            <person name="Mazdziarz M."/>
        </authorList>
    </citation>
    <scope>NUCLEOTIDE SEQUENCE [LARGE SCALE GENOMIC DNA]</scope>
    <source>
        <strain evidence="2">Rf_01</strain>
        <tissue evidence="2">Aerial parts of the thallus</tissue>
    </source>
</reference>
<evidence type="ECO:0000313" key="3">
    <source>
        <dbReference type="Proteomes" id="UP001605036"/>
    </source>
</evidence>
<gene>
    <name evidence="2" type="ORF">R1flu_026455</name>
</gene>
<dbReference type="AlphaFoldDB" id="A0ABD1XG01"/>
<comment type="caution">
    <text evidence="2">The sequence shown here is derived from an EMBL/GenBank/DDBJ whole genome shotgun (WGS) entry which is preliminary data.</text>
</comment>
<dbReference type="EMBL" id="JBHFFA010000008">
    <property type="protein sequence ID" value="KAL2607882.1"/>
    <property type="molecule type" value="Genomic_DNA"/>
</dbReference>